<evidence type="ECO:0000313" key="1">
    <source>
        <dbReference type="EMBL" id="JAH28314.1"/>
    </source>
</evidence>
<dbReference type="EMBL" id="GBXM01080263">
    <property type="protein sequence ID" value="JAH28314.1"/>
    <property type="molecule type" value="Transcribed_RNA"/>
</dbReference>
<organism evidence="1">
    <name type="scientific">Anguilla anguilla</name>
    <name type="common">European freshwater eel</name>
    <name type="synonym">Muraena anguilla</name>
    <dbReference type="NCBI Taxonomy" id="7936"/>
    <lineage>
        <taxon>Eukaryota</taxon>
        <taxon>Metazoa</taxon>
        <taxon>Chordata</taxon>
        <taxon>Craniata</taxon>
        <taxon>Vertebrata</taxon>
        <taxon>Euteleostomi</taxon>
        <taxon>Actinopterygii</taxon>
        <taxon>Neopterygii</taxon>
        <taxon>Teleostei</taxon>
        <taxon>Anguilliformes</taxon>
        <taxon>Anguillidae</taxon>
        <taxon>Anguilla</taxon>
    </lineage>
</organism>
<name>A0A0E9RGW4_ANGAN</name>
<reference evidence="1" key="1">
    <citation type="submission" date="2014-11" db="EMBL/GenBank/DDBJ databases">
        <authorList>
            <person name="Amaro Gonzalez C."/>
        </authorList>
    </citation>
    <scope>NUCLEOTIDE SEQUENCE</scope>
</reference>
<sequence>MEVEIETKNTLERREKQLCLHEAQTSSYTVPRQVTSNL</sequence>
<proteinExistence type="predicted"/>
<accession>A0A0E9RGW4</accession>
<reference evidence="1" key="2">
    <citation type="journal article" date="2015" name="Fish Shellfish Immunol.">
        <title>Early steps in the European eel (Anguilla anguilla)-Vibrio vulnificus interaction in the gills: Role of the RtxA13 toxin.</title>
        <authorList>
            <person name="Callol A."/>
            <person name="Pajuelo D."/>
            <person name="Ebbesson L."/>
            <person name="Teles M."/>
            <person name="MacKenzie S."/>
            <person name="Amaro C."/>
        </authorList>
    </citation>
    <scope>NUCLEOTIDE SEQUENCE</scope>
</reference>
<dbReference type="AlphaFoldDB" id="A0A0E9RGW4"/>
<protein>
    <submittedName>
        <fullName evidence="1">Uncharacterized protein</fullName>
    </submittedName>
</protein>